<dbReference type="InterPro" id="IPR038765">
    <property type="entry name" value="Papain-like_cys_pep_sf"/>
</dbReference>
<dbReference type="GO" id="GO:0008233">
    <property type="term" value="F:peptidase activity"/>
    <property type="evidence" value="ECO:0007669"/>
    <property type="project" value="UniProtKB-KW"/>
</dbReference>
<name>A0ABC9AST2_9POAL</name>
<evidence type="ECO:0000313" key="7">
    <source>
        <dbReference type="Proteomes" id="UP001497457"/>
    </source>
</evidence>
<dbReference type="EMBL" id="OZ075132">
    <property type="protein sequence ID" value="CAL4983577.1"/>
    <property type="molecule type" value="Genomic_DNA"/>
</dbReference>
<feature type="region of interest" description="Disordered" evidence="4">
    <location>
        <begin position="952"/>
        <end position="981"/>
    </location>
</feature>
<gene>
    <name evidence="6" type="ORF">URODEC1_LOCUS57108</name>
</gene>
<protein>
    <recommendedName>
        <fullName evidence="5">Ubiquitin-like protease family profile domain-containing protein</fullName>
    </recommendedName>
</protein>
<comment type="similarity">
    <text evidence="1">Belongs to the peptidase C48 family.</text>
</comment>
<reference evidence="6" key="1">
    <citation type="submission" date="2024-10" db="EMBL/GenBank/DDBJ databases">
        <authorList>
            <person name="Ryan C."/>
        </authorList>
    </citation>
    <scope>NUCLEOTIDE SEQUENCE [LARGE SCALE GENOMIC DNA]</scope>
</reference>
<feature type="region of interest" description="Disordered" evidence="4">
    <location>
        <begin position="642"/>
        <end position="671"/>
    </location>
</feature>
<keyword evidence="2" id="KW-0645">Protease</keyword>
<dbReference type="PANTHER" id="PTHR34835">
    <property type="entry name" value="OS07G0283600 PROTEIN-RELATED"/>
    <property type="match status" value="1"/>
</dbReference>
<feature type="region of interest" description="Disordered" evidence="4">
    <location>
        <begin position="573"/>
        <end position="625"/>
    </location>
</feature>
<evidence type="ECO:0000313" key="6">
    <source>
        <dbReference type="EMBL" id="CAL4983577.1"/>
    </source>
</evidence>
<accession>A0ABC9AST2</accession>
<feature type="domain" description="Ubiquitin-like protease family profile" evidence="5">
    <location>
        <begin position="1180"/>
        <end position="1320"/>
    </location>
</feature>
<keyword evidence="7" id="KW-1185">Reference proteome</keyword>
<evidence type="ECO:0000259" key="5">
    <source>
        <dbReference type="Pfam" id="PF02902"/>
    </source>
</evidence>
<proteinExistence type="inferred from homology"/>
<evidence type="ECO:0000256" key="3">
    <source>
        <dbReference type="ARBA" id="ARBA00022801"/>
    </source>
</evidence>
<evidence type="ECO:0000256" key="4">
    <source>
        <dbReference type="SAM" id="MobiDB-lite"/>
    </source>
</evidence>
<feature type="compositionally biased region" description="Polar residues" evidence="4">
    <location>
        <begin position="642"/>
        <end position="667"/>
    </location>
</feature>
<dbReference type="PANTHER" id="PTHR34835:SF60">
    <property type="entry name" value="OS10G0490300 PROTEIN"/>
    <property type="match status" value="1"/>
</dbReference>
<sequence length="1356" mass="150673">MPPQRRKRRAQQEVDYEEVAQELDDTSEDEDFGGPDNNAMGSQRDEQPNLQALDDDQLFGVLKKIACNAFRQLLGTDIGSSIVRGVGGTRIHSNPRVSGTSGAPVRKKTVKTRQNVSYFAEIVENLKQDPRKCKAIQDYGFGSLLSFENCTIPLPFSCWIADHIQVKSSDIVVKNKSIPISVQTVQDVLGIPNGGRPIQESDSDKGKKDFLGALKLTTLPNFKSFGTKLLKDDISDDEIVRSFLIVALCTFLCPNSNTYPSPKYLLPLVDVKSAREWDWSGLVYSWLMKKVRRYQQSRAKTPHDSLTLGGCLYIIDVVYLDSLMIGPHRQLPSTLPRITVWKNDMIKEYSVLDCVDGHIFGKRPILPFRSTCYARKSRGRIPSPVCNTDVSDFQKELLHRVPGKFSPQTLDDISALYTKHTAAAAPSEAPCGSAKSIMVDLIHYFYQRSQIDQPDGVTAPMNNAEASTSRPFTNIVEDEHNNCTRNKSPIETGYSSDYGNDNSMHHGQPPLDAGYEVPCSTPPEVGTKEGSADNGRSHDPIQPRDCCESFVYAPVSGLNNTVLEENVESHANIVSSQPKEDTAIASSGNTEVVPSSVGGTPPVHVSSTAETEKVPSTSSDGPDLNDFLQAKKRKLCADISLSQPASQTVATRTRSRRNSLSPTSLPNKNVMIDNPESILRNRNFKRPASRKRKSPLCPTNEIHVIDDDSVGTSEDVVAQGIDQVSSDEINLHDLSADDAAVPKGRQHAPNKLDPNWKLKERLSRLSKIGDQLAQAVDKGLDAAIPPVATTKISSKSTSFDQLLTGDISSHDSRHLQPPSVKSTHKMHQAVAPSSTEGALPKPSLTGAERISMWDIPAPSFSLAPDFADDDDDHVEVNHIANVTSHKPNLEEQSAVLDSPSRQSSSAKSFLHPPEHTSDPSMHQATTEGAGTRVFLGSDHDDDVQQVNHAPAMSRDGAGTFSREASPAMSREGAGTFSREASPHAPEVVPLIAIDSHGTIILNNTPEAVIIGFSNINSSCDNVATQVNDPSNGGQQSCPNERDNISVHLGSSSKGQHPRKRPRRIVKPNSYYRDFVTNVCTARFNFNLEEKLAYECLCFYHILPDYSSTPVIDYGNVLVTYHELGSSLRRIDKVSVHCHVINAFCFKLFKAKPPFFSGRHFFFSTVGDYLIGNFPENASYLKRNCKRCFQESNRCRSFISSDHLIFPIFYEGHWFVFIAAIRDHYFVFLDPVNGEDNIYQQTARSLIIPKFIEAWDEFIGSNCDFQDFVIHYAQVPQLDRHFWSMFDDGIFVMKYMELWDPYVNMMVQFQSSNINDIRVKYVSEMIFSEHNKLASAKSLIRDYPSMVALRDRLQARF</sequence>
<feature type="compositionally biased region" description="Polar residues" evidence="4">
    <location>
        <begin position="1025"/>
        <end position="1038"/>
    </location>
</feature>
<feature type="compositionally biased region" description="Low complexity" evidence="4">
    <location>
        <begin position="592"/>
        <end position="607"/>
    </location>
</feature>
<dbReference type="SUPFAM" id="SSF54001">
    <property type="entry name" value="Cysteine proteinases"/>
    <property type="match status" value="1"/>
</dbReference>
<dbReference type="GO" id="GO:0006508">
    <property type="term" value="P:proteolysis"/>
    <property type="evidence" value="ECO:0007669"/>
    <property type="project" value="UniProtKB-KW"/>
</dbReference>
<dbReference type="Proteomes" id="UP001497457">
    <property type="component" value="Chromosome 22rd"/>
</dbReference>
<dbReference type="Gene3D" id="3.40.395.10">
    <property type="entry name" value="Adenoviral Proteinase, Chain A"/>
    <property type="match status" value="1"/>
</dbReference>
<feature type="region of interest" description="Disordered" evidence="4">
    <location>
        <begin position="1025"/>
        <end position="1061"/>
    </location>
</feature>
<feature type="region of interest" description="Disordered" evidence="4">
    <location>
        <begin position="882"/>
        <end position="924"/>
    </location>
</feature>
<feature type="compositionally biased region" description="Basic and acidic residues" evidence="4">
    <location>
        <begin position="526"/>
        <end position="542"/>
    </location>
</feature>
<evidence type="ECO:0000256" key="1">
    <source>
        <dbReference type="ARBA" id="ARBA00005234"/>
    </source>
</evidence>
<dbReference type="Pfam" id="PF02902">
    <property type="entry name" value="Peptidase_C48"/>
    <property type="match status" value="1"/>
</dbReference>
<dbReference type="InterPro" id="IPR003653">
    <property type="entry name" value="Peptidase_C48_C"/>
</dbReference>
<feature type="compositionally biased region" description="Acidic residues" evidence="4">
    <location>
        <begin position="14"/>
        <end position="33"/>
    </location>
</feature>
<feature type="region of interest" description="Disordered" evidence="4">
    <location>
        <begin position="481"/>
        <end position="542"/>
    </location>
</feature>
<feature type="compositionally biased region" description="Polar residues" evidence="4">
    <location>
        <begin position="483"/>
        <end position="502"/>
    </location>
</feature>
<organism evidence="6 7">
    <name type="scientific">Urochloa decumbens</name>
    <dbReference type="NCBI Taxonomy" id="240449"/>
    <lineage>
        <taxon>Eukaryota</taxon>
        <taxon>Viridiplantae</taxon>
        <taxon>Streptophyta</taxon>
        <taxon>Embryophyta</taxon>
        <taxon>Tracheophyta</taxon>
        <taxon>Spermatophyta</taxon>
        <taxon>Magnoliopsida</taxon>
        <taxon>Liliopsida</taxon>
        <taxon>Poales</taxon>
        <taxon>Poaceae</taxon>
        <taxon>PACMAD clade</taxon>
        <taxon>Panicoideae</taxon>
        <taxon>Panicodae</taxon>
        <taxon>Paniceae</taxon>
        <taxon>Melinidinae</taxon>
        <taxon>Urochloa</taxon>
    </lineage>
</organism>
<feature type="region of interest" description="Disordered" evidence="4">
    <location>
        <begin position="1"/>
        <end position="44"/>
    </location>
</feature>
<evidence type="ECO:0000256" key="2">
    <source>
        <dbReference type="ARBA" id="ARBA00022670"/>
    </source>
</evidence>
<keyword evidence="3" id="KW-0378">Hydrolase</keyword>